<reference evidence="1" key="1">
    <citation type="journal article" date="2014" name="Front. Microbiol.">
        <title>High frequency of phylogenetically diverse reductive dehalogenase-homologous genes in deep subseafloor sedimentary metagenomes.</title>
        <authorList>
            <person name="Kawai M."/>
            <person name="Futagami T."/>
            <person name="Toyoda A."/>
            <person name="Takaki Y."/>
            <person name="Nishi S."/>
            <person name="Hori S."/>
            <person name="Arai W."/>
            <person name="Tsubouchi T."/>
            <person name="Morono Y."/>
            <person name="Uchiyama I."/>
            <person name="Ito T."/>
            <person name="Fujiyama A."/>
            <person name="Inagaki F."/>
            <person name="Takami H."/>
        </authorList>
    </citation>
    <scope>NUCLEOTIDE SEQUENCE</scope>
    <source>
        <strain evidence="1">Expedition CK06-06</strain>
    </source>
</reference>
<dbReference type="EMBL" id="BARW01011710">
    <property type="protein sequence ID" value="GAI75803.1"/>
    <property type="molecule type" value="Genomic_DNA"/>
</dbReference>
<gene>
    <name evidence="1" type="ORF">S12H4_22457</name>
</gene>
<comment type="caution">
    <text evidence="1">The sequence shown here is derived from an EMBL/GenBank/DDBJ whole genome shotgun (WGS) entry which is preliminary data.</text>
</comment>
<organism evidence="1">
    <name type="scientific">marine sediment metagenome</name>
    <dbReference type="NCBI Taxonomy" id="412755"/>
    <lineage>
        <taxon>unclassified sequences</taxon>
        <taxon>metagenomes</taxon>
        <taxon>ecological metagenomes</taxon>
    </lineage>
</organism>
<name>X1R5I8_9ZZZZ</name>
<dbReference type="AlphaFoldDB" id="X1R5I8"/>
<sequence>RPEFALHLSQYHKTRKHVPLSPYEFERGIIRVDINGDSVFGLKEIWAGRRGPDPLGRLRVFADSSYTQEKYNFDAEELAYVLVSDGITNGGIKTLQIRADSGDEDEIEITLGEMPATEYKGFFLVTDGLTDNATGRIHLGPGERATLRCRLNPEIRPIFGRIYRLPGVTGEAVSTYSDAAYTVSQDTFPLEATVYVDATAPGITGGTRDLIVRTDSADEIIITLTEDPANHYRG</sequence>
<feature type="non-terminal residue" evidence="1">
    <location>
        <position position="234"/>
    </location>
</feature>
<feature type="non-terminal residue" evidence="1">
    <location>
        <position position="1"/>
    </location>
</feature>
<proteinExistence type="predicted"/>
<evidence type="ECO:0000313" key="1">
    <source>
        <dbReference type="EMBL" id="GAI75803.1"/>
    </source>
</evidence>
<protein>
    <submittedName>
        <fullName evidence="1">Uncharacterized protein</fullName>
    </submittedName>
</protein>
<accession>X1R5I8</accession>